<dbReference type="KEGG" id="nve:5512388"/>
<dbReference type="GO" id="GO:0007169">
    <property type="term" value="P:cell surface receptor protein tyrosine kinase signaling pathway"/>
    <property type="evidence" value="ECO:0000318"/>
    <property type="project" value="GO_Central"/>
</dbReference>
<evidence type="ECO:0000259" key="9">
    <source>
        <dbReference type="PROSITE" id="PS50011"/>
    </source>
</evidence>
<dbReference type="PhylomeDB" id="A7S6K5"/>
<dbReference type="Proteomes" id="UP000001593">
    <property type="component" value="Unassembled WGS sequence"/>
</dbReference>
<reference evidence="10 11" key="1">
    <citation type="journal article" date="2007" name="Science">
        <title>Sea anemone genome reveals ancestral eumetazoan gene repertoire and genomic organization.</title>
        <authorList>
            <person name="Putnam N.H."/>
            <person name="Srivastava M."/>
            <person name="Hellsten U."/>
            <person name="Dirks B."/>
            <person name="Chapman J."/>
            <person name="Salamov A."/>
            <person name="Terry A."/>
            <person name="Shapiro H."/>
            <person name="Lindquist E."/>
            <person name="Kapitonov V.V."/>
            <person name="Jurka J."/>
            <person name="Genikhovich G."/>
            <person name="Grigoriev I.V."/>
            <person name="Lucas S.M."/>
            <person name="Steele R.E."/>
            <person name="Finnerty J.R."/>
            <person name="Technau U."/>
            <person name="Martindale M.Q."/>
            <person name="Rokhsar D.S."/>
        </authorList>
    </citation>
    <scope>NUCLEOTIDE SEQUENCE [LARGE SCALE GENOMIC DNA]</scope>
    <source>
        <strain evidence="11">CH2 X CH6</strain>
    </source>
</reference>
<evidence type="ECO:0000256" key="8">
    <source>
        <dbReference type="PROSITE-ProRule" id="PRU10141"/>
    </source>
</evidence>
<dbReference type="PIRSF" id="PIRSF000654">
    <property type="entry name" value="Integrin-linked_kinase"/>
    <property type="match status" value="1"/>
</dbReference>
<dbReference type="InParanoid" id="A7S6K5"/>
<dbReference type="STRING" id="45351.A7S6K5"/>
<dbReference type="OMA" id="KEMEDHY"/>
<feature type="binding site" evidence="8">
    <location>
        <position position="40"/>
    </location>
    <ligand>
        <name>ATP</name>
        <dbReference type="ChEBI" id="CHEBI:30616"/>
    </ligand>
</feature>
<dbReference type="PROSITE" id="PS00109">
    <property type="entry name" value="PROTEIN_KINASE_TYR"/>
    <property type="match status" value="1"/>
</dbReference>
<dbReference type="PANTHER" id="PTHR24416:SF621">
    <property type="entry name" value="TYROSINE KINASE RECEPTOR CAD96CA"/>
    <property type="match status" value="1"/>
</dbReference>
<dbReference type="InterPro" id="IPR017441">
    <property type="entry name" value="Protein_kinase_ATP_BS"/>
</dbReference>
<feature type="non-terminal residue" evidence="10">
    <location>
        <position position="255"/>
    </location>
</feature>
<feature type="domain" description="Protein kinase" evidence="9">
    <location>
        <begin position="7"/>
        <end position="255"/>
    </location>
</feature>
<evidence type="ECO:0000313" key="11">
    <source>
        <dbReference type="Proteomes" id="UP000001593"/>
    </source>
</evidence>
<evidence type="ECO:0000313" key="10">
    <source>
        <dbReference type="EMBL" id="EDO40669.1"/>
    </source>
</evidence>
<organism evidence="10 11">
    <name type="scientific">Nematostella vectensis</name>
    <name type="common">Starlet sea anemone</name>
    <dbReference type="NCBI Taxonomy" id="45351"/>
    <lineage>
        <taxon>Eukaryota</taxon>
        <taxon>Metazoa</taxon>
        <taxon>Cnidaria</taxon>
        <taxon>Anthozoa</taxon>
        <taxon>Hexacorallia</taxon>
        <taxon>Actiniaria</taxon>
        <taxon>Edwardsiidae</taxon>
        <taxon>Nematostella</taxon>
    </lineage>
</organism>
<evidence type="ECO:0000256" key="4">
    <source>
        <dbReference type="ARBA" id="ARBA00022777"/>
    </source>
</evidence>
<dbReference type="PANTHER" id="PTHR24416">
    <property type="entry name" value="TYROSINE-PROTEIN KINASE RECEPTOR"/>
    <property type="match status" value="1"/>
</dbReference>
<dbReference type="PROSITE" id="PS00107">
    <property type="entry name" value="PROTEIN_KINASE_ATP"/>
    <property type="match status" value="1"/>
</dbReference>
<dbReference type="HOGENOM" id="CLU_000288_7_40_1"/>
<dbReference type="Pfam" id="PF07714">
    <property type="entry name" value="PK_Tyr_Ser-Thr"/>
    <property type="match status" value="1"/>
</dbReference>
<dbReference type="Gene3D" id="1.10.510.10">
    <property type="entry name" value="Transferase(Phosphotransferase) domain 1"/>
    <property type="match status" value="1"/>
</dbReference>
<dbReference type="EMBL" id="DS469588">
    <property type="protein sequence ID" value="EDO40669.1"/>
    <property type="molecule type" value="Genomic_DNA"/>
</dbReference>
<evidence type="ECO:0000256" key="7">
    <source>
        <dbReference type="ARBA" id="ARBA00051243"/>
    </source>
</evidence>
<evidence type="ECO:0000256" key="2">
    <source>
        <dbReference type="ARBA" id="ARBA00022679"/>
    </source>
</evidence>
<keyword evidence="4" id="KW-0418">Kinase</keyword>
<dbReference type="InterPro" id="IPR011009">
    <property type="entry name" value="Kinase-like_dom_sf"/>
</dbReference>
<name>A7S6K5_NEMVE</name>
<evidence type="ECO:0000256" key="1">
    <source>
        <dbReference type="ARBA" id="ARBA00004167"/>
    </source>
</evidence>
<dbReference type="CDD" id="cd00192">
    <property type="entry name" value="PTKc"/>
    <property type="match status" value="1"/>
</dbReference>
<keyword evidence="3 8" id="KW-0547">Nucleotide-binding</keyword>
<dbReference type="SMART" id="SM00219">
    <property type="entry name" value="TyrKc"/>
    <property type="match status" value="1"/>
</dbReference>
<gene>
    <name evidence="10" type="ORF">NEMVEDRAFT_v1g106463</name>
</gene>
<dbReference type="eggNOG" id="KOG0200">
    <property type="taxonomic scope" value="Eukaryota"/>
</dbReference>
<keyword evidence="6" id="KW-0829">Tyrosine-protein kinase</keyword>
<dbReference type="GO" id="GO:0004714">
    <property type="term" value="F:transmembrane receptor protein tyrosine kinase activity"/>
    <property type="evidence" value="ECO:0000318"/>
    <property type="project" value="GO_Central"/>
</dbReference>
<accession>A7S6K5</accession>
<dbReference type="SUPFAM" id="SSF56112">
    <property type="entry name" value="Protein kinase-like (PK-like)"/>
    <property type="match status" value="1"/>
</dbReference>
<dbReference type="InterPro" id="IPR050122">
    <property type="entry name" value="RTK"/>
</dbReference>
<comment type="subcellular location">
    <subcellularLocation>
        <location evidence="1">Membrane</location>
        <topology evidence="1">Single-pass membrane protein</topology>
    </subcellularLocation>
</comment>
<dbReference type="OrthoDB" id="546826at2759"/>
<dbReference type="AlphaFoldDB" id="A7S6K5"/>
<dbReference type="InterPro" id="IPR020635">
    <property type="entry name" value="Tyr_kinase_cat_dom"/>
</dbReference>
<dbReference type="FunFam" id="1.10.510.10:FF:000554">
    <property type="entry name" value="Predicted protein"/>
    <property type="match status" value="1"/>
</dbReference>
<dbReference type="Gene3D" id="3.30.200.20">
    <property type="entry name" value="Phosphorylase Kinase, domain 1"/>
    <property type="match status" value="1"/>
</dbReference>
<dbReference type="GO" id="GO:0005886">
    <property type="term" value="C:plasma membrane"/>
    <property type="evidence" value="ECO:0000318"/>
    <property type="project" value="GO_Central"/>
</dbReference>
<dbReference type="InterPro" id="IPR000719">
    <property type="entry name" value="Prot_kinase_dom"/>
</dbReference>
<dbReference type="PROSITE" id="PS50011">
    <property type="entry name" value="PROTEIN_KINASE_DOM"/>
    <property type="match status" value="1"/>
</dbReference>
<evidence type="ECO:0000256" key="6">
    <source>
        <dbReference type="ARBA" id="ARBA00023137"/>
    </source>
</evidence>
<keyword evidence="11" id="KW-1185">Reference proteome</keyword>
<sequence length="255" mass="28457">EYPRDSVVVVKVIGKGAFGLVAKGIVQLSGKNEGSVVALKMLRKNATEDDHKDFMAELELMKSLEHHANVIALYGYVTESEPEMMIIEFVAHGDLLGYLRKSRGLQDTYFDDPDLAPVSSLTTQQLFTYAWHVANGMEFLASKKVIHRDLAARNVLVGEGQMCKITDFGLARNVHNDNIYTRTSRGRLPVKWTAYESLLYGTCTTMSDVWSYGVVLYEIFTIGGSPYPGKDGKAVVELLQDGYRMPKPDHLNESL</sequence>
<dbReference type="GO" id="GO:0005524">
    <property type="term" value="F:ATP binding"/>
    <property type="evidence" value="ECO:0007669"/>
    <property type="project" value="UniProtKB-UniRule"/>
</dbReference>
<protein>
    <recommendedName>
        <fullName evidence="9">Protein kinase domain-containing protein</fullName>
    </recommendedName>
</protein>
<comment type="catalytic activity">
    <reaction evidence="7">
        <text>L-tyrosyl-[protein] + ATP = O-phospho-L-tyrosyl-[protein] + ADP + H(+)</text>
        <dbReference type="Rhea" id="RHEA:10596"/>
        <dbReference type="Rhea" id="RHEA-COMP:10136"/>
        <dbReference type="Rhea" id="RHEA-COMP:20101"/>
        <dbReference type="ChEBI" id="CHEBI:15378"/>
        <dbReference type="ChEBI" id="CHEBI:30616"/>
        <dbReference type="ChEBI" id="CHEBI:46858"/>
        <dbReference type="ChEBI" id="CHEBI:61978"/>
        <dbReference type="ChEBI" id="CHEBI:456216"/>
        <dbReference type="EC" id="2.7.10.1"/>
    </reaction>
</comment>
<dbReference type="GO" id="GO:0043235">
    <property type="term" value="C:receptor complex"/>
    <property type="evidence" value="ECO:0000318"/>
    <property type="project" value="GO_Central"/>
</dbReference>
<proteinExistence type="predicted"/>
<keyword evidence="5 8" id="KW-0067">ATP-binding</keyword>
<keyword evidence="2" id="KW-0808">Transferase</keyword>
<evidence type="ECO:0000256" key="3">
    <source>
        <dbReference type="ARBA" id="ARBA00022741"/>
    </source>
</evidence>
<dbReference type="InterPro" id="IPR001245">
    <property type="entry name" value="Ser-Thr/Tyr_kinase_cat_dom"/>
</dbReference>
<evidence type="ECO:0000256" key="5">
    <source>
        <dbReference type="ARBA" id="ARBA00022840"/>
    </source>
</evidence>
<dbReference type="InterPro" id="IPR008266">
    <property type="entry name" value="Tyr_kinase_AS"/>
</dbReference>
<dbReference type="PRINTS" id="PR00109">
    <property type="entry name" value="TYRKINASE"/>
</dbReference>